<dbReference type="EMBL" id="JAPTYD010000002">
    <property type="protein sequence ID" value="MCZ0960615.1"/>
    <property type="molecule type" value="Genomic_DNA"/>
</dbReference>
<organism evidence="1 2">
    <name type="scientific">Paracoccus benzoatiresistens</name>
    <dbReference type="NCBI Taxonomy" id="2997341"/>
    <lineage>
        <taxon>Bacteria</taxon>
        <taxon>Pseudomonadati</taxon>
        <taxon>Pseudomonadota</taxon>
        <taxon>Alphaproteobacteria</taxon>
        <taxon>Rhodobacterales</taxon>
        <taxon>Paracoccaceae</taxon>
        <taxon>Paracoccus</taxon>
    </lineage>
</organism>
<evidence type="ECO:0000313" key="1">
    <source>
        <dbReference type="EMBL" id="MCZ0960615.1"/>
    </source>
</evidence>
<accession>A0ABT4J0G8</accession>
<evidence type="ECO:0008006" key="3">
    <source>
        <dbReference type="Google" id="ProtNLM"/>
    </source>
</evidence>
<dbReference type="RefSeq" id="WP_268940606.1">
    <property type="nucleotide sequence ID" value="NZ_JAPTYD010000002.1"/>
</dbReference>
<dbReference type="SUPFAM" id="SSF52540">
    <property type="entry name" value="P-loop containing nucleoside triphosphate hydrolases"/>
    <property type="match status" value="1"/>
</dbReference>
<comment type="caution">
    <text evidence="1">The sequence shown here is derived from an EMBL/GenBank/DDBJ whole genome shotgun (WGS) entry which is preliminary data.</text>
</comment>
<keyword evidence="2" id="KW-1185">Reference proteome</keyword>
<sequence>MPDLDLPARQTAPFPLRPARMHEAEGAGRRIFALYQAMHHPGPLFWILRAHERGLPFLWGLPPGIADRLYLVLAAAETDLLWAAEETLRSPAVGLVVAEPQEHLSLTAGRRLQLAAESGHTTAIMLIRQGAGSNAAETRWHCRPLLSPRGQVLHEWHLLRDKRGAPKAWVLDWDGRGRHVAVLSEAMADL</sequence>
<evidence type="ECO:0000313" key="2">
    <source>
        <dbReference type="Proteomes" id="UP001149822"/>
    </source>
</evidence>
<dbReference type="Proteomes" id="UP001149822">
    <property type="component" value="Unassembled WGS sequence"/>
</dbReference>
<gene>
    <name evidence="1" type="ORF">OU682_03160</name>
</gene>
<dbReference type="InterPro" id="IPR027417">
    <property type="entry name" value="P-loop_NTPase"/>
</dbReference>
<protein>
    <recommendedName>
        <fullName evidence="3">Protein ImuA</fullName>
    </recommendedName>
</protein>
<proteinExistence type="predicted"/>
<dbReference type="Gene3D" id="3.40.50.300">
    <property type="entry name" value="P-loop containing nucleotide triphosphate hydrolases"/>
    <property type="match status" value="1"/>
</dbReference>
<reference evidence="1" key="1">
    <citation type="submission" date="2022-12" db="EMBL/GenBank/DDBJ databases">
        <title>Paracoccus sp. EF6 isolated from a lake water.</title>
        <authorList>
            <person name="Liu H."/>
        </authorList>
    </citation>
    <scope>NUCLEOTIDE SEQUENCE</scope>
    <source>
        <strain evidence="1">EF6</strain>
    </source>
</reference>
<name>A0ABT4J0G8_9RHOB</name>